<name>A0A149TL71_9PROT</name>
<gene>
    <name evidence="2" type="ORF">AD945_04290</name>
</gene>
<comment type="caution">
    <text evidence="2">The sequence shown here is derived from an EMBL/GenBank/DDBJ whole genome shotgun (WGS) entry which is preliminary data.</text>
</comment>
<dbReference type="Proteomes" id="UP000075636">
    <property type="component" value="Unassembled WGS sequence"/>
</dbReference>
<sequence>MILHENTVELLKKKYQTARAYQTKKEVQFDLSYEDYKALWIKNVDAITHLNNAVIYAVTHGINQTIKLDYCLSWKPLYVRTGAPMNMQTAWIRTAEQSKKDCRLKQGEKKTEKAKSKLHKPKAGWSEERKAARAAAMRGKKRGPYNKDNNDD</sequence>
<proteinExistence type="predicted"/>
<accession>A0A149TL71</accession>
<dbReference type="EMBL" id="LHZR01000095">
    <property type="protein sequence ID" value="KXV49427.1"/>
    <property type="molecule type" value="Genomic_DNA"/>
</dbReference>
<dbReference type="OrthoDB" id="9920874at2"/>
<evidence type="ECO:0000256" key="1">
    <source>
        <dbReference type="SAM" id="MobiDB-lite"/>
    </source>
</evidence>
<organism evidence="2 3">
    <name type="scientific">Gluconobacter albidus</name>
    <dbReference type="NCBI Taxonomy" id="318683"/>
    <lineage>
        <taxon>Bacteria</taxon>
        <taxon>Pseudomonadati</taxon>
        <taxon>Pseudomonadota</taxon>
        <taxon>Alphaproteobacteria</taxon>
        <taxon>Acetobacterales</taxon>
        <taxon>Acetobacteraceae</taxon>
        <taxon>Gluconobacter</taxon>
    </lineage>
</organism>
<dbReference type="PATRIC" id="fig|318683.6.peg.1837"/>
<dbReference type="AlphaFoldDB" id="A0A149TL71"/>
<evidence type="ECO:0000313" key="3">
    <source>
        <dbReference type="Proteomes" id="UP000075636"/>
    </source>
</evidence>
<protein>
    <submittedName>
        <fullName evidence="2">Uncharacterized protein</fullName>
    </submittedName>
</protein>
<feature type="compositionally biased region" description="Basic and acidic residues" evidence="1">
    <location>
        <begin position="102"/>
        <end position="115"/>
    </location>
</feature>
<dbReference type="RefSeq" id="WP_062106806.1">
    <property type="nucleotide sequence ID" value="NZ_LHZR01000095.1"/>
</dbReference>
<reference evidence="2 3" key="1">
    <citation type="submission" date="2015-06" db="EMBL/GenBank/DDBJ databases">
        <title>Improved classification and identification of acetic acid bacteria using matrix-assisted laser desorption/ionization time-of-flight mass spectrometry; Gluconobacter nephelii and Gluconobacter uchimurae are later heterotypic synonyms of Gluconobacter japonicus and Gluconobacter oxydans, respectively.</title>
        <authorList>
            <person name="Li L."/>
            <person name="Cleenwerck I."/>
            <person name="De Vuyst L."/>
            <person name="Vandamme P."/>
        </authorList>
    </citation>
    <scope>NUCLEOTIDE SEQUENCE [LARGE SCALE GENOMIC DNA]</scope>
    <source>
        <strain evidence="2 3">LMG 1768</strain>
    </source>
</reference>
<feature type="region of interest" description="Disordered" evidence="1">
    <location>
        <begin position="102"/>
        <end position="152"/>
    </location>
</feature>
<evidence type="ECO:0000313" key="2">
    <source>
        <dbReference type="EMBL" id="KXV49427.1"/>
    </source>
</evidence>